<dbReference type="Gene3D" id="3.80.10.10">
    <property type="entry name" value="Ribonuclease Inhibitor"/>
    <property type="match status" value="1"/>
</dbReference>
<dbReference type="Pfam" id="PF01239">
    <property type="entry name" value="PPTA"/>
    <property type="match status" value="5"/>
</dbReference>
<comment type="similarity">
    <text evidence="1 9">Belongs to the protein prenyltransferase subunit alpha family.</text>
</comment>
<sequence>MHGVPRKAPTQEQQQSSSLKAAKLRDLQSQVLHFHTNKIYTKEAIEISAKLSESNPEHYTGWNYRKCAVEYLLQRQSENELDSDSIQSILDEELRVVENALKRNFKSYGAWHHRKWVLSKGHSSTDKELRLLSKFQKLDSRNFHAWNYRRFITALKKIPDEEELQYTTDMIYDNFSNYSAWHNRSVLLSKLLEKRDKGFCDKQNVLGEEYEFVRNALFTDPDDQSGWFYHLWLIDQTLKQEPLLLSSWPGHEYNLYLSADGYFNGHSFPILHFQCKARTFPIILYFSEVVQGVNSSTVTVECEYHAGDDLIWRPLSANKFGFSQAWLTLLKFPDEVRLVEACPVKVTVAHFPGITSKSGMLCSQSSHISFTMSVPSDDQVHTEVQTPQKISWKEENFKALATQSQETNLLHSLSGLEITKENKPTTPKWIMDAISTEIAHCRELLSSTNCKIGKLTLARLLTEHNTLISYGSQDDGTDVRYEEILALYRDLTKMDPGHICYYEDEYSFVLLKQLTSNTESLMKYSSQYQESSSPNMHSYLSLRLNSLSLSRMGCMERVLWVQMLDLSHNKLRSIEGLETLQLLSCLKLNDNKLCSFTALEPLTMLKSLEVLDISSNEIGAHSIDTRRYLCSSPLTHAVGSEWHFEKFDNGDVELKKHWDAFLIFKDLNLIQLEITGNAVVDDQLRAFLFKLMPTLKWLDGENCN</sequence>
<proteinExistence type="inferred from homology"/>
<dbReference type="SUPFAM" id="SSF48439">
    <property type="entry name" value="Protein prenylyltransferase"/>
    <property type="match status" value="1"/>
</dbReference>
<gene>
    <name evidence="11" type="ORF">BUALT_Bualt02G0205700</name>
</gene>
<evidence type="ECO:0000256" key="8">
    <source>
        <dbReference type="ARBA" id="ARBA00047658"/>
    </source>
</evidence>
<protein>
    <recommendedName>
        <fullName evidence="3 9">Geranylgeranyl transferase type-2 subunit alpha</fullName>
        <ecNumber evidence="2 9">2.5.1.60</ecNumber>
    </recommendedName>
    <alternativeName>
        <fullName evidence="7 9">Geranylgeranyl transferase type II subunit alpha</fullName>
    </alternativeName>
</protein>
<comment type="caution">
    <text evidence="11">The sequence shown here is derived from an EMBL/GenBank/DDBJ whole genome shotgun (WGS) entry which is preliminary data.</text>
</comment>
<keyword evidence="4 9" id="KW-0637">Prenyltransferase</keyword>
<dbReference type="InterPro" id="IPR002088">
    <property type="entry name" value="Prenyl_trans_a"/>
</dbReference>
<evidence type="ECO:0000256" key="1">
    <source>
        <dbReference type="ARBA" id="ARBA00006734"/>
    </source>
</evidence>
<comment type="function">
    <text evidence="9">Catalyzes the transfer of a geranyl-geranyl moiety from geranyl-geranyl pyrophosphate to cysteines occuring in specific C-terminal amino acid sequences.</text>
</comment>
<keyword evidence="12" id="KW-1185">Reference proteome</keyword>
<evidence type="ECO:0000313" key="11">
    <source>
        <dbReference type="EMBL" id="KAG8389215.1"/>
    </source>
</evidence>
<evidence type="ECO:0000256" key="2">
    <source>
        <dbReference type="ARBA" id="ARBA00012656"/>
    </source>
</evidence>
<dbReference type="Proteomes" id="UP000826271">
    <property type="component" value="Unassembled WGS sequence"/>
</dbReference>
<keyword evidence="5 9" id="KW-0808">Transferase</keyword>
<dbReference type="GO" id="GO:0097354">
    <property type="term" value="P:prenylation"/>
    <property type="evidence" value="ECO:0007669"/>
    <property type="project" value="UniProtKB-UniRule"/>
</dbReference>
<dbReference type="PANTHER" id="PTHR11129">
    <property type="entry name" value="PROTEIN FARNESYLTRANSFERASE ALPHA SUBUNIT/RAB GERANYLGERANYL TRANSFERASE ALPHA SUBUNIT"/>
    <property type="match status" value="1"/>
</dbReference>
<evidence type="ECO:0000256" key="6">
    <source>
        <dbReference type="ARBA" id="ARBA00022737"/>
    </source>
</evidence>
<evidence type="ECO:0000256" key="7">
    <source>
        <dbReference type="ARBA" id="ARBA00031267"/>
    </source>
</evidence>
<dbReference type="EMBL" id="WHWC01000002">
    <property type="protein sequence ID" value="KAG8389215.1"/>
    <property type="molecule type" value="Genomic_DNA"/>
</dbReference>
<dbReference type="PROSITE" id="PS51450">
    <property type="entry name" value="LRR"/>
    <property type="match status" value="1"/>
</dbReference>
<evidence type="ECO:0000256" key="10">
    <source>
        <dbReference type="SAM" id="MobiDB-lite"/>
    </source>
</evidence>
<dbReference type="GO" id="GO:0005968">
    <property type="term" value="C:Rab-protein geranylgeranyltransferase complex"/>
    <property type="evidence" value="ECO:0007669"/>
    <property type="project" value="TreeGrafter"/>
</dbReference>
<evidence type="ECO:0000256" key="3">
    <source>
        <dbReference type="ARBA" id="ARBA00014772"/>
    </source>
</evidence>
<evidence type="ECO:0000256" key="4">
    <source>
        <dbReference type="ARBA" id="ARBA00022602"/>
    </source>
</evidence>
<dbReference type="FunFam" id="1.25.40.120:FF:000035">
    <property type="entry name" value="Geranylgeranyl transferase type-2 subunit alpha"/>
    <property type="match status" value="1"/>
</dbReference>
<keyword evidence="6" id="KW-0677">Repeat</keyword>
<feature type="region of interest" description="Disordered" evidence="10">
    <location>
        <begin position="1"/>
        <end position="20"/>
    </location>
</feature>
<organism evidence="11 12">
    <name type="scientific">Buddleja alternifolia</name>
    <dbReference type="NCBI Taxonomy" id="168488"/>
    <lineage>
        <taxon>Eukaryota</taxon>
        <taxon>Viridiplantae</taxon>
        <taxon>Streptophyta</taxon>
        <taxon>Embryophyta</taxon>
        <taxon>Tracheophyta</taxon>
        <taxon>Spermatophyta</taxon>
        <taxon>Magnoliopsida</taxon>
        <taxon>eudicotyledons</taxon>
        <taxon>Gunneridae</taxon>
        <taxon>Pentapetalae</taxon>
        <taxon>asterids</taxon>
        <taxon>lamiids</taxon>
        <taxon>Lamiales</taxon>
        <taxon>Scrophulariaceae</taxon>
        <taxon>Buddlejeae</taxon>
        <taxon>Buddleja</taxon>
    </lineage>
</organism>
<dbReference type="PROSITE" id="PS51147">
    <property type="entry name" value="PFTA"/>
    <property type="match status" value="5"/>
</dbReference>
<evidence type="ECO:0000256" key="9">
    <source>
        <dbReference type="RuleBase" id="RU367120"/>
    </source>
</evidence>
<dbReference type="SMART" id="SM00365">
    <property type="entry name" value="LRR_SD22"/>
    <property type="match status" value="2"/>
</dbReference>
<accession>A0AAV6YCP2</accession>
<feature type="compositionally biased region" description="Polar residues" evidence="10">
    <location>
        <begin position="10"/>
        <end position="19"/>
    </location>
</feature>
<dbReference type="InterPro" id="IPR001611">
    <property type="entry name" value="Leu-rich_rpt"/>
</dbReference>
<reference evidence="11" key="1">
    <citation type="submission" date="2019-10" db="EMBL/GenBank/DDBJ databases">
        <authorList>
            <person name="Zhang R."/>
            <person name="Pan Y."/>
            <person name="Wang J."/>
            <person name="Ma R."/>
            <person name="Yu S."/>
        </authorList>
    </citation>
    <scope>NUCLEOTIDE SEQUENCE</scope>
    <source>
        <strain evidence="11">LA-IB0</strain>
        <tissue evidence="11">Leaf</tissue>
    </source>
</reference>
<dbReference type="PRINTS" id="PR00019">
    <property type="entry name" value="LEURICHRPT"/>
</dbReference>
<name>A0AAV6YCP2_9LAMI</name>
<dbReference type="Gene3D" id="1.25.40.120">
    <property type="entry name" value="Protein prenylyltransferase"/>
    <property type="match status" value="1"/>
</dbReference>
<evidence type="ECO:0000256" key="5">
    <source>
        <dbReference type="ARBA" id="ARBA00022679"/>
    </source>
</evidence>
<dbReference type="InterPro" id="IPR032675">
    <property type="entry name" value="LRR_dom_sf"/>
</dbReference>
<dbReference type="GO" id="GO:0004663">
    <property type="term" value="F:Rab geranylgeranyltransferase activity"/>
    <property type="evidence" value="ECO:0007669"/>
    <property type="project" value="UniProtKB-UniRule"/>
</dbReference>
<dbReference type="PANTHER" id="PTHR11129:SF2">
    <property type="entry name" value="GERANYLGERANYL TRANSFERASE TYPE-2 SUBUNIT ALPHA"/>
    <property type="match status" value="1"/>
</dbReference>
<comment type="catalytic activity">
    <reaction evidence="8 9">
        <text>geranylgeranyl diphosphate + L-cysteinyl-[protein] = S-geranylgeranyl-L-cysteinyl-[protein] + diphosphate</text>
        <dbReference type="Rhea" id="RHEA:21240"/>
        <dbReference type="Rhea" id="RHEA-COMP:10131"/>
        <dbReference type="Rhea" id="RHEA-COMP:11537"/>
        <dbReference type="ChEBI" id="CHEBI:29950"/>
        <dbReference type="ChEBI" id="CHEBI:33019"/>
        <dbReference type="ChEBI" id="CHEBI:57533"/>
        <dbReference type="ChEBI" id="CHEBI:86021"/>
        <dbReference type="EC" id="2.5.1.60"/>
    </reaction>
</comment>
<dbReference type="AlphaFoldDB" id="A0AAV6YCP2"/>
<dbReference type="SUPFAM" id="SSF52058">
    <property type="entry name" value="L domain-like"/>
    <property type="match status" value="1"/>
</dbReference>
<evidence type="ECO:0000313" key="12">
    <source>
        <dbReference type="Proteomes" id="UP000826271"/>
    </source>
</evidence>
<dbReference type="EC" id="2.5.1.60" evidence="2 9"/>